<keyword evidence="3" id="KW-1133">Transmembrane helix</keyword>
<evidence type="ECO:0000256" key="1">
    <source>
        <dbReference type="PROSITE-ProRule" id="PRU00047"/>
    </source>
</evidence>
<evidence type="ECO:0000259" key="4">
    <source>
        <dbReference type="PROSITE" id="PS50158"/>
    </source>
</evidence>
<dbReference type="SUPFAM" id="SSF57756">
    <property type="entry name" value="Retrovirus zinc finger-like domains"/>
    <property type="match status" value="1"/>
</dbReference>
<evidence type="ECO:0000313" key="6">
    <source>
        <dbReference type="Proteomes" id="UP001231189"/>
    </source>
</evidence>
<evidence type="ECO:0000256" key="2">
    <source>
        <dbReference type="SAM" id="MobiDB-lite"/>
    </source>
</evidence>
<gene>
    <name evidence="5" type="ORF">QYE76_031683</name>
</gene>
<comment type="caution">
    <text evidence="5">The sequence shown here is derived from an EMBL/GenBank/DDBJ whole genome shotgun (WGS) entry which is preliminary data.</text>
</comment>
<feature type="transmembrane region" description="Helical" evidence="3">
    <location>
        <begin position="154"/>
        <end position="175"/>
    </location>
</feature>
<dbReference type="PANTHER" id="PTHR35046">
    <property type="entry name" value="ZINC KNUCKLE (CCHC-TYPE) FAMILY PROTEIN"/>
    <property type="match status" value="1"/>
</dbReference>
<dbReference type="GO" id="GO:0003676">
    <property type="term" value="F:nucleic acid binding"/>
    <property type="evidence" value="ECO:0007669"/>
    <property type="project" value="InterPro"/>
</dbReference>
<dbReference type="SMART" id="SM00343">
    <property type="entry name" value="ZnF_C2HC"/>
    <property type="match status" value="1"/>
</dbReference>
<dbReference type="PANTHER" id="PTHR35046:SF9">
    <property type="entry name" value="RNA-DIRECTED DNA POLYMERASE"/>
    <property type="match status" value="1"/>
</dbReference>
<dbReference type="Gene3D" id="4.10.60.10">
    <property type="entry name" value="Zinc finger, CCHC-type"/>
    <property type="match status" value="1"/>
</dbReference>
<keyword evidence="1" id="KW-0479">Metal-binding</keyword>
<dbReference type="GO" id="GO:0008270">
    <property type="term" value="F:zinc ion binding"/>
    <property type="evidence" value="ECO:0007669"/>
    <property type="project" value="UniProtKB-KW"/>
</dbReference>
<protein>
    <recommendedName>
        <fullName evidence="4">CCHC-type domain-containing protein</fullName>
    </recommendedName>
</protein>
<dbReference type="Proteomes" id="UP001231189">
    <property type="component" value="Unassembled WGS sequence"/>
</dbReference>
<keyword evidence="3" id="KW-0472">Membrane</keyword>
<feature type="domain" description="CCHC-type" evidence="4">
    <location>
        <begin position="335"/>
        <end position="350"/>
    </location>
</feature>
<feature type="region of interest" description="Disordered" evidence="2">
    <location>
        <begin position="1"/>
        <end position="92"/>
    </location>
</feature>
<evidence type="ECO:0000256" key="3">
    <source>
        <dbReference type="SAM" id="Phobius"/>
    </source>
</evidence>
<proteinExistence type="predicted"/>
<reference evidence="5" key="1">
    <citation type="submission" date="2023-07" db="EMBL/GenBank/DDBJ databases">
        <title>A chromosome-level genome assembly of Lolium multiflorum.</title>
        <authorList>
            <person name="Chen Y."/>
            <person name="Copetti D."/>
            <person name="Kolliker R."/>
            <person name="Studer B."/>
        </authorList>
    </citation>
    <scope>NUCLEOTIDE SEQUENCE</scope>
    <source>
        <strain evidence="5">02402/16</strain>
        <tissue evidence="5">Leaf</tissue>
    </source>
</reference>
<dbReference type="EMBL" id="JAUUTY010000007">
    <property type="protein sequence ID" value="KAK1608010.1"/>
    <property type="molecule type" value="Genomic_DNA"/>
</dbReference>
<organism evidence="5 6">
    <name type="scientific">Lolium multiflorum</name>
    <name type="common">Italian ryegrass</name>
    <name type="synonym">Lolium perenne subsp. multiflorum</name>
    <dbReference type="NCBI Taxonomy" id="4521"/>
    <lineage>
        <taxon>Eukaryota</taxon>
        <taxon>Viridiplantae</taxon>
        <taxon>Streptophyta</taxon>
        <taxon>Embryophyta</taxon>
        <taxon>Tracheophyta</taxon>
        <taxon>Spermatophyta</taxon>
        <taxon>Magnoliopsida</taxon>
        <taxon>Liliopsida</taxon>
        <taxon>Poales</taxon>
        <taxon>Poaceae</taxon>
        <taxon>BOP clade</taxon>
        <taxon>Pooideae</taxon>
        <taxon>Poodae</taxon>
        <taxon>Poeae</taxon>
        <taxon>Poeae Chloroplast Group 2 (Poeae type)</taxon>
        <taxon>Loliodinae</taxon>
        <taxon>Loliinae</taxon>
        <taxon>Lolium</taxon>
    </lineage>
</organism>
<keyword evidence="6" id="KW-1185">Reference proteome</keyword>
<keyword evidence="1" id="KW-0863">Zinc-finger</keyword>
<dbReference type="Pfam" id="PF00098">
    <property type="entry name" value="zf-CCHC"/>
    <property type="match status" value="1"/>
</dbReference>
<evidence type="ECO:0000313" key="5">
    <source>
        <dbReference type="EMBL" id="KAK1608010.1"/>
    </source>
</evidence>
<keyword evidence="1" id="KW-0862">Zinc</keyword>
<accession>A0AAD8QS45</accession>
<keyword evidence="3" id="KW-0812">Transmembrane</keyword>
<feature type="region of interest" description="Disordered" evidence="2">
    <location>
        <begin position="275"/>
        <end position="329"/>
    </location>
</feature>
<dbReference type="PROSITE" id="PS50158">
    <property type="entry name" value="ZF_CCHC"/>
    <property type="match status" value="1"/>
</dbReference>
<sequence length="469" mass="51942">MVSDMKISHGRAREEREACTKEGEEEVQAGSTSPYTGWLDPDRTTDQCPPGKFQEERPFGPAPRPAPPNATPGGSAPTGPQTSAHRKKKDDADLVSWREYEALRDDVRREFRRQGNDLKEEIQDVGKNLEATNETVNTIQTRTVFMVTLKKNSLLMSVVLVVVLGMVSVVVVLSPSEPAVFLHNRKTMVWLTLLRQGTLTVDAYFIEMEMLMQRGRVRESLEMMMQRFLHGPKYTIKGIVRHHCYTNMNELLHHAREAEAQLAEEAQIKGHAMGAGHYTSRAPPSTAPTPSSRPATFPTSSSKSVSNVSNTKKPKPAASGSGSSMSTARNRDMACHTCGGKGHFKKDCPNRNVMIINEDDEYETGDDADPDAPEDDEYDSDGADAYTSEARTIIVSQRALNVQPSASTQCCNLFQTKALVGPDKACKVIIDGGSFRNLASKELCAKLKLKYLLHPHPYYIQWLSDNGEI</sequence>
<feature type="region of interest" description="Disordered" evidence="2">
    <location>
        <begin position="360"/>
        <end position="382"/>
    </location>
</feature>
<dbReference type="InterPro" id="IPR036875">
    <property type="entry name" value="Znf_CCHC_sf"/>
</dbReference>
<dbReference type="InterPro" id="IPR001878">
    <property type="entry name" value="Znf_CCHC"/>
</dbReference>
<feature type="compositionally biased region" description="Pro residues" evidence="2">
    <location>
        <begin position="60"/>
        <end position="70"/>
    </location>
</feature>
<feature type="compositionally biased region" description="Basic and acidic residues" evidence="2">
    <location>
        <begin position="11"/>
        <end position="22"/>
    </location>
</feature>
<dbReference type="AlphaFoldDB" id="A0AAD8QS45"/>
<feature type="compositionally biased region" description="Low complexity" evidence="2">
    <location>
        <begin position="279"/>
        <end position="324"/>
    </location>
</feature>
<name>A0AAD8QS45_LOLMU</name>